<protein>
    <submittedName>
        <fullName evidence="3">Uncharacterized protein</fullName>
    </submittedName>
</protein>
<organism evidence="2 3">
    <name type="scientific">Panagrolaimus davidi</name>
    <dbReference type="NCBI Taxonomy" id="227884"/>
    <lineage>
        <taxon>Eukaryota</taxon>
        <taxon>Metazoa</taxon>
        <taxon>Ecdysozoa</taxon>
        <taxon>Nematoda</taxon>
        <taxon>Chromadorea</taxon>
        <taxon>Rhabditida</taxon>
        <taxon>Tylenchina</taxon>
        <taxon>Panagrolaimomorpha</taxon>
        <taxon>Panagrolaimoidea</taxon>
        <taxon>Panagrolaimidae</taxon>
        <taxon>Panagrolaimus</taxon>
    </lineage>
</organism>
<name>A0A914PXE5_9BILA</name>
<proteinExistence type="predicted"/>
<dbReference type="WBParaSite" id="PDA_v2.g23487.t1">
    <property type="protein sequence ID" value="PDA_v2.g23487.t1"/>
    <property type="gene ID" value="PDA_v2.g23487"/>
</dbReference>
<evidence type="ECO:0000313" key="3">
    <source>
        <dbReference type="WBParaSite" id="PDA_v2.g23487.t1"/>
    </source>
</evidence>
<reference evidence="3" key="1">
    <citation type="submission" date="2022-11" db="UniProtKB">
        <authorList>
            <consortium name="WormBaseParasite"/>
        </authorList>
    </citation>
    <scope>IDENTIFICATION</scope>
</reference>
<feature type="chain" id="PRO_5037295124" evidence="1">
    <location>
        <begin position="20"/>
        <end position="184"/>
    </location>
</feature>
<accession>A0A914PXE5</accession>
<keyword evidence="1" id="KW-0732">Signal</keyword>
<evidence type="ECO:0000313" key="2">
    <source>
        <dbReference type="Proteomes" id="UP000887578"/>
    </source>
</evidence>
<evidence type="ECO:0000256" key="1">
    <source>
        <dbReference type="SAM" id="SignalP"/>
    </source>
</evidence>
<keyword evidence="2" id="KW-1185">Reference proteome</keyword>
<sequence>MKVLFSSIILISLAALNLGQQQFSNLLSMPAASAPSLPQLQSPTFPQLQMPSPPSAATAFQFPRFPMMPMPMVTLAPLPMPTFHTLPPFTPPPPIPLTPIPPSKAMAPVQWRYDHSPPRRRINYQNPNLEWREIPKDRPYQSPDRYQPINWIHPAAINQNVGYENDIGHVWYLCTTGNCGRGKK</sequence>
<dbReference type="Proteomes" id="UP000887578">
    <property type="component" value="Unplaced"/>
</dbReference>
<feature type="signal peptide" evidence="1">
    <location>
        <begin position="1"/>
        <end position="19"/>
    </location>
</feature>
<dbReference type="AlphaFoldDB" id="A0A914PXE5"/>